<dbReference type="EMBL" id="JAENIM010000008">
    <property type="protein sequence ID" value="MBK1789720.1"/>
    <property type="molecule type" value="Genomic_DNA"/>
</dbReference>
<keyword evidence="2" id="KW-1185">Reference proteome</keyword>
<gene>
    <name evidence="1" type="ORF">JIN82_00980</name>
</gene>
<dbReference type="InterPro" id="IPR013424">
    <property type="entry name" value="Ice-binding_C"/>
</dbReference>
<organism evidence="1 2">
    <name type="scientific">Persicirhabdus sediminis</name>
    <dbReference type="NCBI Taxonomy" id="454144"/>
    <lineage>
        <taxon>Bacteria</taxon>
        <taxon>Pseudomonadati</taxon>
        <taxon>Verrucomicrobiota</taxon>
        <taxon>Verrucomicrobiia</taxon>
        <taxon>Verrucomicrobiales</taxon>
        <taxon>Verrucomicrobiaceae</taxon>
        <taxon>Persicirhabdus</taxon>
    </lineage>
</organism>
<sequence>MGNNDLSSGLDWRALGVTGGATSQTAGYVQDGLEFRLTITATGSPTVGNSSNLKLREQAGNSSTVNVNGGNNNNEIESGEQITFTLSVNSVDGTTLNSIALNSITLKGFGSGEYLTFSEQGGATTANIEGSSGNTFNYANLTPTSGSFNELGLNNVGGDAAAGDNSWTLTLGTLDGEPGTGTRGGQLDLFSIDYTFTTPIPEPSSASLIMIGAFGLLTRRKK</sequence>
<accession>A0A8J7SFV8</accession>
<evidence type="ECO:0000313" key="1">
    <source>
        <dbReference type="EMBL" id="MBK1789720.1"/>
    </source>
</evidence>
<dbReference type="AlphaFoldDB" id="A0A8J7SFV8"/>
<dbReference type="RefSeq" id="WP_200309763.1">
    <property type="nucleotide sequence ID" value="NZ_JAENIM010000008.1"/>
</dbReference>
<proteinExistence type="predicted"/>
<name>A0A8J7SFV8_9BACT</name>
<dbReference type="NCBIfam" id="TIGR02595">
    <property type="entry name" value="PEP_CTERM"/>
    <property type="match status" value="1"/>
</dbReference>
<dbReference type="Proteomes" id="UP000624703">
    <property type="component" value="Unassembled WGS sequence"/>
</dbReference>
<comment type="caution">
    <text evidence="1">The sequence shown here is derived from an EMBL/GenBank/DDBJ whole genome shotgun (WGS) entry which is preliminary data.</text>
</comment>
<evidence type="ECO:0000313" key="2">
    <source>
        <dbReference type="Proteomes" id="UP000624703"/>
    </source>
</evidence>
<reference evidence="1" key="1">
    <citation type="submission" date="2021-01" db="EMBL/GenBank/DDBJ databases">
        <title>Modified the classification status of verrucomicrobia.</title>
        <authorList>
            <person name="Feng X."/>
        </authorList>
    </citation>
    <scope>NUCLEOTIDE SEQUENCE</scope>
    <source>
        <strain evidence="1">_KCTC 22039</strain>
    </source>
</reference>
<protein>
    <submittedName>
        <fullName evidence="1">PEP-CTERM sorting domain-containing protein</fullName>
    </submittedName>
</protein>